<sequence length="163" mass="17887">MICSMSTSRTAQTAIEMVFILSVIFIGLILIVPAYTENNTNIAIVSSVRSSASKAIAYLNMGVMSDEEPYQILNPMLEEIHKAQGNPHLAIKTLKSEESKSAVNITINITTPFSSVANIADLNETIKDFIEKDLIRSFRFTNSSGSLIYGGKVVRIEVKVERG</sequence>
<accession>A0A9E7SP03</accession>
<dbReference type="KEGG" id="tagg:NF865_01850"/>
<gene>
    <name evidence="2" type="ORF">NF865_01850</name>
</gene>
<organism evidence="2 3">
    <name type="scientific">Thermococcus aggregans</name>
    <dbReference type="NCBI Taxonomy" id="110163"/>
    <lineage>
        <taxon>Archaea</taxon>
        <taxon>Methanobacteriati</taxon>
        <taxon>Methanobacteriota</taxon>
        <taxon>Thermococci</taxon>
        <taxon>Thermococcales</taxon>
        <taxon>Thermococcaceae</taxon>
        <taxon>Thermococcus</taxon>
    </lineage>
</organism>
<keyword evidence="1" id="KW-0472">Membrane</keyword>
<proteinExistence type="predicted"/>
<keyword evidence="1" id="KW-1133">Transmembrane helix</keyword>
<keyword evidence="1" id="KW-0812">Transmembrane</keyword>
<dbReference type="EMBL" id="CP099582">
    <property type="protein sequence ID" value="USS40988.1"/>
    <property type="molecule type" value="Genomic_DNA"/>
</dbReference>
<feature type="transmembrane region" description="Helical" evidence="1">
    <location>
        <begin position="14"/>
        <end position="35"/>
    </location>
</feature>
<dbReference type="AlphaFoldDB" id="A0A9E7SP03"/>
<reference evidence="2" key="2">
    <citation type="submission" date="2022-06" db="EMBL/GenBank/DDBJ databases">
        <authorList>
            <person name="Park Y.-J."/>
        </authorList>
    </citation>
    <scope>NUCLEOTIDE SEQUENCE</scope>
    <source>
        <strain evidence="2">TY</strain>
    </source>
</reference>
<dbReference type="RefSeq" id="WP_253304929.1">
    <property type="nucleotide sequence ID" value="NZ_CP099582.1"/>
</dbReference>
<reference evidence="2" key="1">
    <citation type="journal article" date="1998" name="Int. J. Syst. Bacteriol. 48 Pt">
        <title>Thermococcus guaymasensis sp. nov. and Thermococcus aggregans sp. nov., two novel thermophilic archaea isolated from the Guaymas Basin hydrothermal vent site.</title>
        <authorList>
            <person name="Canganella F."/>
            <person name="Jones W.J."/>
            <person name="Gambacorta A."/>
            <person name="Antranikian G."/>
        </authorList>
    </citation>
    <scope>NUCLEOTIDE SEQUENCE</scope>
    <source>
        <strain evidence="2">TY</strain>
    </source>
</reference>
<name>A0A9E7SP03_THEAG</name>
<keyword evidence="3" id="KW-1185">Reference proteome</keyword>
<evidence type="ECO:0000313" key="2">
    <source>
        <dbReference type="EMBL" id="USS40988.1"/>
    </source>
</evidence>
<dbReference type="Proteomes" id="UP001055732">
    <property type="component" value="Chromosome"/>
</dbReference>
<evidence type="ECO:0000313" key="3">
    <source>
        <dbReference type="Proteomes" id="UP001055732"/>
    </source>
</evidence>
<evidence type="ECO:0000256" key="1">
    <source>
        <dbReference type="SAM" id="Phobius"/>
    </source>
</evidence>
<protein>
    <submittedName>
        <fullName evidence="2">Uncharacterized protein</fullName>
    </submittedName>
</protein>